<dbReference type="Proteomes" id="UP001284901">
    <property type="component" value="Unassembled WGS sequence"/>
</dbReference>
<sequence>MLACGVGIAVGFVVGLLGAGGGILTIPILLTIFGHSAHQASAESIIIVGVTSLVGMISAALARRVRWGTGLIFALVGIPGTLAGAFLAGAVSGQVLVWSLSALLVVVALSMFWRAARSGGESGADGESRDGAGTRAGSESRVGAAPENLDTPEKLAAPENPPASAPRWHTYLVTVLGAFGAGALSGFFGVGGGFVVVPALILLLRMPARYASATSLLVMSINMAVAGLGRIPQFAAGLDVDWLVVALFTAGSALGSIGGEAAGRRIPDRIATILFGVLLLAVAAGTLASDLL</sequence>
<feature type="transmembrane region" description="Helical" evidence="6">
    <location>
        <begin position="216"/>
        <end position="236"/>
    </location>
</feature>
<evidence type="ECO:0000256" key="5">
    <source>
        <dbReference type="ARBA" id="ARBA00023136"/>
    </source>
</evidence>
<dbReference type="Proteomes" id="UP001288320">
    <property type="component" value="Unassembled WGS sequence"/>
</dbReference>
<feature type="transmembrane region" description="Helical" evidence="6">
    <location>
        <begin position="242"/>
        <end position="263"/>
    </location>
</feature>
<keyword evidence="5 6" id="KW-0472">Membrane</keyword>
<dbReference type="GeneID" id="92813373"/>
<comment type="similarity">
    <text evidence="2 6">Belongs to the 4-toluene sulfonate uptake permease (TSUP) (TC 2.A.102) family.</text>
</comment>
<accession>A0AAW9HMF6</accession>
<feature type="transmembrane region" description="Helical" evidence="6">
    <location>
        <begin position="95"/>
        <end position="113"/>
    </location>
</feature>
<dbReference type="PANTHER" id="PTHR43701:SF2">
    <property type="entry name" value="MEMBRANE TRANSPORTER PROTEIN YJNA-RELATED"/>
    <property type="match status" value="1"/>
</dbReference>
<feature type="transmembrane region" description="Helical" evidence="6">
    <location>
        <begin position="68"/>
        <end position="88"/>
    </location>
</feature>
<dbReference type="PANTHER" id="PTHR43701">
    <property type="entry name" value="MEMBRANE TRANSPORTER PROTEIN MJ0441-RELATED"/>
    <property type="match status" value="1"/>
</dbReference>
<evidence type="ECO:0000313" key="11">
    <source>
        <dbReference type="Proteomes" id="UP001288320"/>
    </source>
</evidence>
<name>A0AAW9HMF6_9ACTO</name>
<evidence type="ECO:0000256" key="2">
    <source>
        <dbReference type="ARBA" id="ARBA00009142"/>
    </source>
</evidence>
<dbReference type="InterPro" id="IPR051598">
    <property type="entry name" value="TSUP/Inactive_protease-like"/>
</dbReference>
<feature type="transmembrane region" description="Helical" evidence="6">
    <location>
        <begin position="6"/>
        <end position="33"/>
    </location>
</feature>
<keyword evidence="6" id="KW-1003">Cell membrane</keyword>
<evidence type="ECO:0000256" key="3">
    <source>
        <dbReference type="ARBA" id="ARBA00022692"/>
    </source>
</evidence>
<feature type="region of interest" description="Disordered" evidence="7">
    <location>
        <begin position="119"/>
        <end position="163"/>
    </location>
</feature>
<dbReference type="InterPro" id="IPR002781">
    <property type="entry name" value="TM_pro_TauE-like"/>
</dbReference>
<evidence type="ECO:0000313" key="9">
    <source>
        <dbReference type="EMBL" id="MDY5146720.1"/>
    </source>
</evidence>
<dbReference type="RefSeq" id="WP_087070065.1">
    <property type="nucleotide sequence ID" value="NZ_CAUPFC010000034.1"/>
</dbReference>
<evidence type="ECO:0000256" key="6">
    <source>
        <dbReference type="RuleBase" id="RU363041"/>
    </source>
</evidence>
<feature type="transmembrane region" description="Helical" evidence="6">
    <location>
        <begin position="270"/>
        <end position="289"/>
    </location>
</feature>
<reference evidence="8 10" key="1">
    <citation type="submission" date="2023-10" db="EMBL/GenBank/DDBJ databases">
        <title>Whole Genome based description of the genera Actinobaculum and Actinotignum reveals a complex phylogenetic relationship within the species included in the genus Actinotignum.</title>
        <authorList>
            <person name="Jensen C.S."/>
            <person name="Dargis R."/>
            <person name="Kemp M."/>
            <person name="Christensen J.J."/>
        </authorList>
    </citation>
    <scope>NUCLEOTIDE SEQUENCE</scope>
    <source>
        <strain evidence="9 10">SLA_B089</strain>
        <strain evidence="8">SLA_B245</strain>
    </source>
</reference>
<proteinExistence type="inferred from homology"/>
<dbReference type="GO" id="GO:0005886">
    <property type="term" value="C:plasma membrane"/>
    <property type="evidence" value="ECO:0007669"/>
    <property type="project" value="UniProtKB-SubCell"/>
</dbReference>
<gene>
    <name evidence="8" type="ORF">R6G74_07655</name>
    <name evidence="9" type="ORF">R6P33_06795</name>
</gene>
<evidence type="ECO:0000256" key="7">
    <source>
        <dbReference type="SAM" id="MobiDB-lite"/>
    </source>
</evidence>
<feature type="transmembrane region" description="Helical" evidence="6">
    <location>
        <begin position="45"/>
        <end position="62"/>
    </location>
</feature>
<keyword evidence="4 6" id="KW-1133">Transmembrane helix</keyword>
<evidence type="ECO:0000256" key="4">
    <source>
        <dbReference type="ARBA" id="ARBA00022989"/>
    </source>
</evidence>
<keyword evidence="10" id="KW-1185">Reference proteome</keyword>
<comment type="caution">
    <text evidence="8">The sequence shown here is derived from an EMBL/GenBank/DDBJ whole genome shotgun (WGS) entry which is preliminary data.</text>
</comment>
<dbReference type="EMBL" id="JAWNFY010000017">
    <property type="protein sequence ID" value="MDY5146720.1"/>
    <property type="molecule type" value="Genomic_DNA"/>
</dbReference>
<comment type="subcellular location">
    <subcellularLocation>
        <location evidence="6">Cell membrane</location>
        <topology evidence="6">Multi-pass membrane protein</topology>
    </subcellularLocation>
    <subcellularLocation>
        <location evidence="1">Membrane</location>
        <topology evidence="1">Multi-pass membrane protein</topology>
    </subcellularLocation>
</comment>
<evidence type="ECO:0000256" key="1">
    <source>
        <dbReference type="ARBA" id="ARBA00004141"/>
    </source>
</evidence>
<feature type="transmembrane region" description="Helical" evidence="6">
    <location>
        <begin position="171"/>
        <end position="204"/>
    </location>
</feature>
<protein>
    <recommendedName>
        <fullName evidence="6">Probable membrane transporter protein</fullName>
    </recommendedName>
</protein>
<organism evidence="8 11">
    <name type="scientific">Actinotignum timonense</name>
    <dbReference type="NCBI Taxonomy" id="1870995"/>
    <lineage>
        <taxon>Bacteria</taxon>
        <taxon>Bacillati</taxon>
        <taxon>Actinomycetota</taxon>
        <taxon>Actinomycetes</taxon>
        <taxon>Actinomycetales</taxon>
        <taxon>Actinomycetaceae</taxon>
        <taxon>Actinotignum</taxon>
    </lineage>
</organism>
<dbReference type="Pfam" id="PF01925">
    <property type="entry name" value="TauE"/>
    <property type="match status" value="1"/>
</dbReference>
<dbReference type="AlphaFoldDB" id="A0AAW9HMF6"/>
<dbReference type="EMBL" id="JAWNFV010000017">
    <property type="protein sequence ID" value="MDY5141176.1"/>
    <property type="molecule type" value="Genomic_DNA"/>
</dbReference>
<evidence type="ECO:0000313" key="8">
    <source>
        <dbReference type="EMBL" id="MDY5141176.1"/>
    </source>
</evidence>
<keyword evidence="3 6" id="KW-0812">Transmembrane</keyword>
<evidence type="ECO:0000313" key="10">
    <source>
        <dbReference type="Proteomes" id="UP001284901"/>
    </source>
</evidence>